<comment type="caution">
    <text evidence="2">The sequence shown here is derived from an EMBL/GenBank/DDBJ whole genome shotgun (WGS) entry which is preliminary data.</text>
</comment>
<evidence type="ECO:0000313" key="2">
    <source>
        <dbReference type="EMBL" id="KYG68037.1"/>
    </source>
</evidence>
<dbReference type="EMBL" id="LUKD01000001">
    <property type="protein sequence ID" value="KYG68037.1"/>
    <property type="molecule type" value="Genomic_DNA"/>
</dbReference>
<accession>A0A162GFQ2</accession>
<name>A0A162GFQ2_BDEBC</name>
<evidence type="ECO:0000256" key="1">
    <source>
        <dbReference type="SAM" id="SignalP"/>
    </source>
</evidence>
<dbReference type="InterPro" id="IPR032676">
    <property type="entry name" value="YkuD_2"/>
</dbReference>
<dbReference type="PANTHER" id="PTHR38477:SF1">
    <property type="entry name" value="MUREIN L,D-TRANSPEPTIDASE CATALYTIC DOMAIN FAMILY PROTEIN"/>
    <property type="match status" value="1"/>
</dbReference>
<dbReference type="AlphaFoldDB" id="A0A162GFQ2"/>
<protein>
    <recommendedName>
        <fullName evidence="4">Murein L,D-transpeptidase catalytic domain family protein</fullName>
    </recommendedName>
</protein>
<feature type="signal peptide" evidence="1">
    <location>
        <begin position="1"/>
        <end position="29"/>
    </location>
</feature>
<dbReference type="PANTHER" id="PTHR38477">
    <property type="entry name" value="HYPOTHETICAL EXPORTED PROTEIN"/>
    <property type="match status" value="1"/>
</dbReference>
<feature type="chain" id="PRO_5007834698" description="Murein L,D-transpeptidase catalytic domain family protein" evidence="1">
    <location>
        <begin position="30"/>
        <end position="249"/>
    </location>
</feature>
<dbReference type="OrthoDB" id="5290944at2"/>
<evidence type="ECO:0000313" key="3">
    <source>
        <dbReference type="Proteomes" id="UP000075799"/>
    </source>
</evidence>
<dbReference type="RefSeq" id="WP_063204741.1">
    <property type="nucleotide sequence ID" value="NZ_LUKD01000001.1"/>
</dbReference>
<reference evidence="2 3" key="1">
    <citation type="submission" date="2016-03" db="EMBL/GenBank/DDBJ databases">
        <authorList>
            <person name="Ploux O."/>
        </authorList>
    </citation>
    <scope>NUCLEOTIDE SEQUENCE [LARGE SCALE GENOMIC DNA]</scope>
    <source>
        <strain evidence="2 3">EC13</strain>
    </source>
</reference>
<organism evidence="2 3">
    <name type="scientific">Bdellovibrio bacteriovorus</name>
    <dbReference type="NCBI Taxonomy" id="959"/>
    <lineage>
        <taxon>Bacteria</taxon>
        <taxon>Pseudomonadati</taxon>
        <taxon>Bdellovibrionota</taxon>
        <taxon>Bdellovibrionia</taxon>
        <taxon>Bdellovibrionales</taxon>
        <taxon>Pseudobdellovibrionaceae</taxon>
        <taxon>Bdellovibrio</taxon>
    </lineage>
</organism>
<dbReference type="Proteomes" id="UP000075799">
    <property type="component" value="Unassembled WGS sequence"/>
</dbReference>
<dbReference type="PROSITE" id="PS51257">
    <property type="entry name" value="PROKAR_LIPOPROTEIN"/>
    <property type="match status" value="1"/>
</dbReference>
<proteinExistence type="predicted"/>
<sequence length="249" mass="26922">MQVTVNKSFFSRFTATLLVSSLLSLAACAGNGGSDTASLPDDTTEEQIVDNPGANATIPRDASESLSDSQREGILQKYNYVDPTRMVRTDALAKALVYFDANKNNFRNQDYVSVIDFAKHSSEPRFYIISMKTGAVWAIRVAHGKGSDANHDGYAEKFSNTSGAHASSLGYYRTAETYQGGHGLSLRLDGLSSTNSKARSRAVVIHGANYVQDTNVKQGRSWGCPAVSMQNLKNVIGYIKGGSLIYAVK</sequence>
<evidence type="ECO:0008006" key="4">
    <source>
        <dbReference type="Google" id="ProtNLM"/>
    </source>
</evidence>
<gene>
    <name evidence="2" type="ORF">AZI87_01865</name>
</gene>
<dbReference type="Pfam" id="PF13645">
    <property type="entry name" value="YkuD_2"/>
    <property type="match status" value="1"/>
</dbReference>
<keyword evidence="1" id="KW-0732">Signal</keyword>